<dbReference type="Proteomes" id="UP001642464">
    <property type="component" value="Unassembled WGS sequence"/>
</dbReference>
<feature type="compositionally biased region" description="Low complexity" evidence="1">
    <location>
        <begin position="297"/>
        <end position="322"/>
    </location>
</feature>
<keyword evidence="3" id="KW-1185">Reference proteome</keyword>
<reference evidence="2 3" key="1">
    <citation type="submission" date="2024-02" db="EMBL/GenBank/DDBJ databases">
        <authorList>
            <person name="Chen Y."/>
            <person name="Shah S."/>
            <person name="Dougan E. K."/>
            <person name="Thang M."/>
            <person name="Chan C."/>
        </authorList>
    </citation>
    <scope>NUCLEOTIDE SEQUENCE [LARGE SCALE GENOMIC DNA]</scope>
</reference>
<feature type="compositionally biased region" description="Acidic residues" evidence="1">
    <location>
        <begin position="706"/>
        <end position="716"/>
    </location>
</feature>
<sequence>MRPAEDHARSLPYPFSEPPRSLPTPPERRSHFFEVVTFDQERTRRATWTAGEDGALWWFDQRAERFGITPISAVNFTLDQAEGSYSYADRCIYLTKTKLAPGHIEFEKLTNPAHRKAFSDARIKEVQSLIENRDGKFSTLPEHFDEPTFEPMDHPGLSAKSRWCVVGWRDPWIHAIERSAPTPLSSSIMLFLQVAATRGWTGRIKDCKTAFLQSLPTTRKQRLCCSMPPGDGGVFPGCSKEQLIQLETEVYGLVSGPAWWRKSFLQVLVKECGYRINSYDRCVLTLDAEPPDLKPLPGTTSTSSPTGTSASSTSPTSRSTTSLGEGKPGERTQGLIVIEIDDVLEAGNAEHRRRMEWLEKRLRFGKAVNLQEEKSGTGYAGRRLRQLENYSFELTMADYIKNRLKPVVFQRKFLVKNAKSIQLTDEEESALRGTVASVNWCAREGRPDAAAAASVFSGVFPNPSIADALEVNKIVAKLKEIDVVIRIHPIKEELIRHVLISDSSFDPTGKTKPQHGWLQGVTTPQLNRGEEAPISLISWKSRRLRRKAGSLEKQMATLNSFLKSNYSVRDELERMDDGGLRGTPTVIAEEDQNFQDPKSVAILDSKGVFDASSNEQSQGECDRTSLEVALIRDSMSRTCSRIRWVPHNRNPADMLTKVSQAHETPMYDLLRTSKYRLQVEAEVLESGRQSDQRMKQKHSQKKNNEADEELNSVEML</sequence>
<comment type="caution">
    <text evidence="2">The sequence shown here is derived from an EMBL/GenBank/DDBJ whole genome shotgun (WGS) entry which is preliminary data.</text>
</comment>
<evidence type="ECO:0000313" key="3">
    <source>
        <dbReference type="Proteomes" id="UP001642464"/>
    </source>
</evidence>
<evidence type="ECO:0000256" key="1">
    <source>
        <dbReference type="SAM" id="MobiDB-lite"/>
    </source>
</evidence>
<protein>
    <submittedName>
        <fullName evidence="2">Copia protein</fullName>
    </submittedName>
</protein>
<evidence type="ECO:0000313" key="2">
    <source>
        <dbReference type="EMBL" id="CAK9002132.1"/>
    </source>
</evidence>
<feature type="region of interest" description="Disordered" evidence="1">
    <location>
        <begin position="684"/>
        <end position="716"/>
    </location>
</feature>
<name>A0ABP0IHQ4_9DINO</name>
<feature type="region of interest" description="Disordered" evidence="1">
    <location>
        <begin position="1"/>
        <end position="27"/>
    </location>
</feature>
<feature type="compositionally biased region" description="Pro residues" evidence="1">
    <location>
        <begin position="15"/>
        <end position="25"/>
    </location>
</feature>
<organism evidence="2 3">
    <name type="scientific">Durusdinium trenchii</name>
    <dbReference type="NCBI Taxonomy" id="1381693"/>
    <lineage>
        <taxon>Eukaryota</taxon>
        <taxon>Sar</taxon>
        <taxon>Alveolata</taxon>
        <taxon>Dinophyceae</taxon>
        <taxon>Suessiales</taxon>
        <taxon>Symbiodiniaceae</taxon>
        <taxon>Durusdinium</taxon>
    </lineage>
</organism>
<feature type="region of interest" description="Disordered" evidence="1">
    <location>
        <begin position="290"/>
        <end position="329"/>
    </location>
</feature>
<gene>
    <name evidence="2" type="ORF">SCF082_LOCUS7208</name>
</gene>
<dbReference type="EMBL" id="CAXAMM010004014">
    <property type="protein sequence ID" value="CAK9002132.1"/>
    <property type="molecule type" value="Genomic_DNA"/>
</dbReference>
<proteinExistence type="predicted"/>
<accession>A0ABP0IHQ4</accession>